<reference evidence="6 7" key="1">
    <citation type="submission" date="2024-09" db="EMBL/GenBank/DDBJ databases">
        <authorList>
            <person name="Sun Q."/>
            <person name="Mori K."/>
        </authorList>
    </citation>
    <scope>NUCLEOTIDE SEQUENCE [LARGE SCALE GENOMIC DNA]</scope>
    <source>
        <strain evidence="6 7">JCM 3324</strain>
    </source>
</reference>
<evidence type="ECO:0000313" key="6">
    <source>
        <dbReference type="EMBL" id="MFB9472940.1"/>
    </source>
</evidence>
<evidence type="ECO:0000256" key="3">
    <source>
        <dbReference type="ARBA" id="ARBA00022989"/>
    </source>
</evidence>
<protein>
    <submittedName>
        <fullName evidence="6">Neutral zinc metallopeptidase</fullName>
    </submittedName>
</protein>
<feature type="chain" id="PRO_5047459295" evidence="5">
    <location>
        <begin position="25"/>
        <end position="269"/>
    </location>
</feature>
<dbReference type="PANTHER" id="PTHR30168:SF0">
    <property type="entry name" value="INNER MEMBRANE PROTEIN"/>
    <property type="match status" value="1"/>
</dbReference>
<sequence>MRIPFLALMAGALAGVLFAGTAHAASSSAAPYSSVLTKNKLYKAGKPGVRTCEEPEVRTGSVEEAELYFEAVKDCLDRAWAPVVKKAGHRFTKPKFSIVTKVGAKTRCGRFPGGAQALYCQKDRSITFLLSPNIVEEPTDLALMQVLAHEYGHHVQQLTGIMKAGDRIIDGRDEDRAYAALRRLELQAQCLSGVFVGRVWDSLGRPDSDWNILAKGTHNPIALDAIGVRSGADDTHGSDKSNTFWLQRGFTSQSTGVCNTWTSSNARVR</sequence>
<evidence type="ECO:0000256" key="4">
    <source>
        <dbReference type="ARBA" id="ARBA00023136"/>
    </source>
</evidence>
<evidence type="ECO:0000313" key="7">
    <source>
        <dbReference type="Proteomes" id="UP001589568"/>
    </source>
</evidence>
<accession>A0ABV5NRJ6</accession>
<keyword evidence="5" id="KW-0732">Signal</keyword>
<gene>
    <name evidence="6" type="ORF">ACFFR3_25860</name>
</gene>
<comment type="caution">
    <text evidence="6">The sequence shown here is derived from an EMBL/GenBank/DDBJ whole genome shotgun (WGS) entry which is preliminary data.</text>
</comment>
<dbReference type="EMBL" id="JBHMCF010000029">
    <property type="protein sequence ID" value="MFB9472940.1"/>
    <property type="molecule type" value="Genomic_DNA"/>
</dbReference>
<keyword evidence="3" id="KW-1133">Transmembrane helix</keyword>
<keyword evidence="7" id="KW-1185">Reference proteome</keyword>
<dbReference type="Pfam" id="PF04228">
    <property type="entry name" value="Zn_peptidase"/>
    <property type="match status" value="1"/>
</dbReference>
<name>A0ABV5NRJ6_9ACTN</name>
<keyword evidence="4" id="KW-0472">Membrane</keyword>
<organism evidence="6 7">
    <name type="scientific">Nonomuraea salmonea</name>
    <dbReference type="NCBI Taxonomy" id="46181"/>
    <lineage>
        <taxon>Bacteria</taxon>
        <taxon>Bacillati</taxon>
        <taxon>Actinomycetota</taxon>
        <taxon>Actinomycetes</taxon>
        <taxon>Streptosporangiales</taxon>
        <taxon>Streptosporangiaceae</taxon>
        <taxon>Nonomuraea</taxon>
    </lineage>
</organism>
<dbReference type="Proteomes" id="UP001589568">
    <property type="component" value="Unassembled WGS sequence"/>
</dbReference>
<dbReference type="PANTHER" id="PTHR30168">
    <property type="entry name" value="PUTATIVE MEMBRANE PROTEIN YPFJ"/>
    <property type="match status" value="1"/>
</dbReference>
<comment type="subcellular location">
    <subcellularLocation>
        <location evidence="1">Membrane</location>
        <topology evidence="1">Single-pass membrane protein</topology>
    </subcellularLocation>
</comment>
<keyword evidence="2" id="KW-0812">Transmembrane</keyword>
<evidence type="ECO:0000256" key="5">
    <source>
        <dbReference type="SAM" id="SignalP"/>
    </source>
</evidence>
<dbReference type="InterPro" id="IPR007343">
    <property type="entry name" value="Uncharacterised_pept_Zn_put"/>
</dbReference>
<feature type="signal peptide" evidence="5">
    <location>
        <begin position="1"/>
        <end position="24"/>
    </location>
</feature>
<dbReference type="RefSeq" id="WP_364363787.1">
    <property type="nucleotide sequence ID" value="NZ_JBHMCF010000029.1"/>
</dbReference>
<proteinExistence type="predicted"/>
<evidence type="ECO:0000256" key="2">
    <source>
        <dbReference type="ARBA" id="ARBA00022692"/>
    </source>
</evidence>
<evidence type="ECO:0000256" key="1">
    <source>
        <dbReference type="ARBA" id="ARBA00004167"/>
    </source>
</evidence>